<feature type="transmembrane region" description="Helical" evidence="1">
    <location>
        <begin position="43"/>
        <end position="61"/>
    </location>
</feature>
<protein>
    <submittedName>
        <fullName evidence="4">MgtC/SapB family protein</fullName>
    </submittedName>
</protein>
<feature type="transmembrane region" description="Helical" evidence="1">
    <location>
        <begin position="265"/>
        <end position="294"/>
    </location>
</feature>
<dbReference type="PANTHER" id="PTHR39084:SF1">
    <property type="entry name" value="DUF4010 DOMAIN-CONTAINING PROTEIN"/>
    <property type="match status" value="1"/>
</dbReference>
<dbReference type="Pfam" id="PF02308">
    <property type="entry name" value="MgtC"/>
    <property type="match status" value="1"/>
</dbReference>
<gene>
    <name evidence="4" type="ORF">E8L99_16940</name>
</gene>
<sequence>MSDIELFQRFALAAAIGALVGVERHWQERDEAAGQRTAGLRTFTLVGMLGGAAGLLELALATGGGNHGLVIAGLFLGLTAAMTVFKLREAVAEQNFSVTSLVAAMLTFAMGALAILGDMRIAAAGGVTLTAVLASREALHGLMRKVTWPELRSAIVLLVMTVIVLPLVPAQPIGPFGGISPSRIWLLAILLAGISYLGYLAARVFGATHGALIAGAIGGLLSSTATTVTNARQSISETATPASATLLAAATLAAGAVAHVRTAGLAVLLVPALAPTVIPALAAAALVMALAALLVGRTTSQGGSRTKDVNPFDLSQILQTALLLGACGFAARAASAWFGEKGLFIASALSALADVDATTVAVGSMVPSGLATATAATAILIGASANTLAKTAYAVILGSRRFGLVVAGGSLGAVAAGSVAYWMAG</sequence>
<dbReference type="KEGG" id="paqt:E8L99_16940"/>
<keyword evidence="5" id="KW-1185">Reference proteome</keyword>
<accession>A0A4D7QMY4</accession>
<keyword evidence="1" id="KW-1133">Transmembrane helix</keyword>
<evidence type="ECO:0000259" key="3">
    <source>
        <dbReference type="Pfam" id="PF13194"/>
    </source>
</evidence>
<reference evidence="4 5" key="1">
    <citation type="submission" date="2019-04" db="EMBL/GenBank/DDBJ databases">
        <title>Phreatobacter aquaticus sp. nov.</title>
        <authorList>
            <person name="Choi A."/>
            <person name="Baek K."/>
        </authorList>
    </citation>
    <scope>NUCLEOTIDE SEQUENCE [LARGE SCALE GENOMIC DNA]</scope>
    <source>
        <strain evidence="4 5">NMCR1094</strain>
    </source>
</reference>
<feature type="transmembrane region" description="Helical" evidence="1">
    <location>
        <begin position="67"/>
        <end position="85"/>
    </location>
</feature>
<feature type="transmembrane region" description="Helical" evidence="1">
    <location>
        <begin position="97"/>
        <end position="115"/>
    </location>
</feature>
<dbReference type="InterPro" id="IPR049177">
    <property type="entry name" value="MgtC_SapB_SrpB_YhiD_N"/>
</dbReference>
<feature type="transmembrane region" description="Helical" evidence="1">
    <location>
        <begin position="151"/>
        <end position="170"/>
    </location>
</feature>
<feature type="transmembrane region" description="Helical" evidence="1">
    <location>
        <begin position="401"/>
        <end position="424"/>
    </location>
</feature>
<dbReference type="Pfam" id="PF13194">
    <property type="entry name" value="DUF4010"/>
    <property type="match status" value="1"/>
</dbReference>
<feature type="domain" description="MgtC/SapB/SrpB/YhiD N-terminal" evidence="2">
    <location>
        <begin position="11"/>
        <end position="140"/>
    </location>
</feature>
<evidence type="ECO:0000313" key="4">
    <source>
        <dbReference type="EMBL" id="QCK87323.1"/>
    </source>
</evidence>
<feature type="transmembrane region" description="Helical" evidence="1">
    <location>
        <begin position="240"/>
        <end position="258"/>
    </location>
</feature>
<dbReference type="EMBL" id="CP039865">
    <property type="protein sequence ID" value="QCK87323.1"/>
    <property type="molecule type" value="Genomic_DNA"/>
</dbReference>
<dbReference type="AlphaFoldDB" id="A0A4D7QMY4"/>
<keyword evidence="1" id="KW-0812">Transmembrane</keyword>
<dbReference type="Proteomes" id="UP000298588">
    <property type="component" value="Chromosome"/>
</dbReference>
<evidence type="ECO:0000259" key="2">
    <source>
        <dbReference type="Pfam" id="PF02308"/>
    </source>
</evidence>
<proteinExistence type="predicted"/>
<feature type="domain" description="DUF4010" evidence="3">
    <location>
        <begin position="189"/>
        <end position="398"/>
    </location>
</feature>
<evidence type="ECO:0000313" key="5">
    <source>
        <dbReference type="Proteomes" id="UP000298588"/>
    </source>
</evidence>
<dbReference type="PANTHER" id="PTHR39084">
    <property type="entry name" value="MEMBRANE PROTEIN-RELATED"/>
    <property type="match status" value="1"/>
</dbReference>
<feature type="transmembrane region" description="Helical" evidence="1">
    <location>
        <begin position="182"/>
        <end position="202"/>
    </location>
</feature>
<dbReference type="RefSeq" id="WP_137100652.1">
    <property type="nucleotide sequence ID" value="NZ_CP039865.1"/>
</dbReference>
<feature type="transmembrane region" description="Helical" evidence="1">
    <location>
        <begin position="314"/>
        <end position="331"/>
    </location>
</feature>
<organism evidence="4 5">
    <name type="scientific">Phreatobacter aquaticus</name>
    <dbReference type="NCBI Taxonomy" id="2570229"/>
    <lineage>
        <taxon>Bacteria</taxon>
        <taxon>Pseudomonadati</taxon>
        <taxon>Pseudomonadota</taxon>
        <taxon>Alphaproteobacteria</taxon>
        <taxon>Hyphomicrobiales</taxon>
        <taxon>Phreatobacteraceae</taxon>
        <taxon>Phreatobacter</taxon>
    </lineage>
</organism>
<dbReference type="InterPro" id="IPR025105">
    <property type="entry name" value="DUF4010"/>
</dbReference>
<name>A0A4D7QMY4_9HYPH</name>
<dbReference type="OrthoDB" id="9813718at2"/>
<evidence type="ECO:0000256" key="1">
    <source>
        <dbReference type="SAM" id="Phobius"/>
    </source>
</evidence>
<keyword evidence="1" id="KW-0472">Membrane</keyword>
<feature type="transmembrane region" description="Helical" evidence="1">
    <location>
        <begin position="121"/>
        <end position="139"/>
    </location>
</feature>
<feature type="transmembrane region" description="Helical" evidence="1">
    <location>
        <begin position="369"/>
        <end position="389"/>
    </location>
</feature>